<dbReference type="Pfam" id="PF00078">
    <property type="entry name" value="RVT_1"/>
    <property type="match status" value="1"/>
</dbReference>
<evidence type="ECO:0000256" key="8">
    <source>
        <dbReference type="SAM" id="Coils"/>
    </source>
</evidence>
<dbReference type="CDD" id="cd00303">
    <property type="entry name" value="retropepsin_like"/>
    <property type="match status" value="1"/>
</dbReference>
<dbReference type="InterPro" id="IPR043128">
    <property type="entry name" value="Rev_trsase/Diguanyl_cyclase"/>
</dbReference>
<feature type="coiled-coil region" evidence="8">
    <location>
        <begin position="686"/>
        <end position="713"/>
    </location>
</feature>
<dbReference type="EMBL" id="JAUUTY010000003">
    <property type="protein sequence ID" value="KAK1660229.1"/>
    <property type="molecule type" value="Genomic_DNA"/>
</dbReference>
<dbReference type="InterPro" id="IPR053134">
    <property type="entry name" value="RNA-dir_DNA_polymerase"/>
</dbReference>
<keyword evidence="10" id="KW-0472">Membrane</keyword>
<keyword evidence="1" id="KW-0645">Protease</keyword>
<organism evidence="12 13">
    <name type="scientific">Lolium multiflorum</name>
    <name type="common">Italian ryegrass</name>
    <name type="synonym">Lolium perenne subsp. multiflorum</name>
    <dbReference type="NCBI Taxonomy" id="4521"/>
    <lineage>
        <taxon>Eukaryota</taxon>
        <taxon>Viridiplantae</taxon>
        <taxon>Streptophyta</taxon>
        <taxon>Embryophyta</taxon>
        <taxon>Tracheophyta</taxon>
        <taxon>Spermatophyta</taxon>
        <taxon>Magnoliopsida</taxon>
        <taxon>Liliopsida</taxon>
        <taxon>Poales</taxon>
        <taxon>Poaceae</taxon>
        <taxon>BOP clade</taxon>
        <taxon>Pooideae</taxon>
        <taxon>Poodae</taxon>
        <taxon>Poeae</taxon>
        <taxon>Poeae Chloroplast Group 2 (Poeae type)</taxon>
        <taxon>Loliodinae</taxon>
        <taxon>Loliinae</taxon>
        <taxon>Lolium</taxon>
    </lineage>
</organism>
<dbReference type="PANTHER" id="PTHR24559">
    <property type="entry name" value="TRANSPOSON TY3-I GAG-POL POLYPROTEIN"/>
    <property type="match status" value="1"/>
</dbReference>
<dbReference type="Gene3D" id="2.40.70.10">
    <property type="entry name" value="Acid Proteases"/>
    <property type="match status" value="1"/>
</dbReference>
<proteinExistence type="predicted"/>
<keyword evidence="7" id="KW-0695">RNA-directed DNA polymerase</keyword>
<evidence type="ECO:0000256" key="9">
    <source>
        <dbReference type="SAM" id="MobiDB-lite"/>
    </source>
</evidence>
<evidence type="ECO:0000256" key="4">
    <source>
        <dbReference type="ARBA" id="ARBA00022722"/>
    </source>
</evidence>
<evidence type="ECO:0000256" key="7">
    <source>
        <dbReference type="ARBA" id="ARBA00022918"/>
    </source>
</evidence>
<keyword evidence="13" id="KW-1185">Reference proteome</keyword>
<dbReference type="SUPFAM" id="SSF56672">
    <property type="entry name" value="DNA/RNA polymerases"/>
    <property type="match status" value="1"/>
</dbReference>
<gene>
    <name evidence="12" type="ORF">QYE76_048388</name>
</gene>
<dbReference type="InterPro" id="IPR056924">
    <property type="entry name" value="SH3_Tf2-1"/>
</dbReference>
<dbReference type="Proteomes" id="UP001231189">
    <property type="component" value="Unassembled WGS sequence"/>
</dbReference>
<keyword evidence="5" id="KW-0255">Endonuclease</keyword>
<feature type="region of interest" description="Disordered" evidence="9">
    <location>
        <begin position="147"/>
        <end position="213"/>
    </location>
</feature>
<evidence type="ECO:0000256" key="1">
    <source>
        <dbReference type="ARBA" id="ARBA00022670"/>
    </source>
</evidence>
<accession>A0AAD8SMC8</accession>
<dbReference type="InterPro" id="IPR016197">
    <property type="entry name" value="Chromo-like_dom_sf"/>
</dbReference>
<feature type="transmembrane region" description="Helical" evidence="10">
    <location>
        <begin position="21"/>
        <end position="49"/>
    </location>
</feature>
<evidence type="ECO:0000256" key="2">
    <source>
        <dbReference type="ARBA" id="ARBA00022679"/>
    </source>
</evidence>
<keyword evidence="10" id="KW-0812">Transmembrane</keyword>
<dbReference type="PANTHER" id="PTHR24559:SF450">
    <property type="entry name" value="RNA-DIRECTED DNA POLYMERASE HOMOLOG"/>
    <property type="match status" value="1"/>
</dbReference>
<protein>
    <recommendedName>
        <fullName evidence="11">Reverse transcriptase domain-containing protein</fullName>
    </recommendedName>
</protein>
<dbReference type="InterPro" id="IPR000477">
    <property type="entry name" value="RT_dom"/>
</dbReference>
<feature type="domain" description="Reverse transcriptase" evidence="11">
    <location>
        <begin position="518"/>
        <end position="755"/>
    </location>
</feature>
<keyword evidence="6" id="KW-0378">Hydrolase</keyword>
<dbReference type="SUPFAM" id="SSF54160">
    <property type="entry name" value="Chromo domain-like"/>
    <property type="match status" value="1"/>
</dbReference>
<dbReference type="InterPro" id="IPR043502">
    <property type="entry name" value="DNA/RNA_pol_sf"/>
</dbReference>
<evidence type="ECO:0000313" key="13">
    <source>
        <dbReference type="Proteomes" id="UP001231189"/>
    </source>
</evidence>
<evidence type="ECO:0000256" key="10">
    <source>
        <dbReference type="SAM" id="Phobius"/>
    </source>
</evidence>
<evidence type="ECO:0000313" key="12">
    <source>
        <dbReference type="EMBL" id="KAK1660229.1"/>
    </source>
</evidence>
<evidence type="ECO:0000256" key="5">
    <source>
        <dbReference type="ARBA" id="ARBA00022759"/>
    </source>
</evidence>
<keyword evidence="10" id="KW-1133">Transmembrane helix</keyword>
<dbReference type="AlphaFoldDB" id="A0AAD8SMC8"/>
<dbReference type="SUPFAM" id="SSF50630">
    <property type="entry name" value="Acid proteases"/>
    <property type="match status" value="1"/>
</dbReference>
<dbReference type="GO" id="GO:0003964">
    <property type="term" value="F:RNA-directed DNA polymerase activity"/>
    <property type="evidence" value="ECO:0007669"/>
    <property type="project" value="UniProtKB-KW"/>
</dbReference>
<dbReference type="GO" id="GO:0004519">
    <property type="term" value="F:endonuclease activity"/>
    <property type="evidence" value="ECO:0007669"/>
    <property type="project" value="UniProtKB-KW"/>
</dbReference>
<dbReference type="FunFam" id="3.10.10.10:FF:000007">
    <property type="entry name" value="Retrovirus-related Pol polyprotein from transposon 17.6-like Protein"/>
    <property type="match status" value="1"/>
</dbReference>
<reference evidence="12" key="1">
    <citation type="submission" date="2023-07" db="EMBL/GenBank/DDBJ databases">
        <title>A chromosome-level genome assembly of Lolium multiflorum.</title>
        <authorList>
            <person name="Chen Y."/>
            <person name="Copetti D."/>
            <person name="Kolliker R."/>
            <person name="Studer B."/>
        </authorList>
    </citation>
    <scope>NUCLEOTIDE SEQUENCE</scope>
    <source>
        <strain evidence="12">02402/16</strain>
        <tissue evidence="12">Leaf</tissue>
    </source>
</reference>
<dbReference type="Gene3D" id="3.10.10.10">
    <property type="entry name" value="HIV Type 1 Reverse Transcriptase, subunit A, domain 1"/>
    <property type="match status" value="1"/>
</dbReference>
<evidence type="ECO:0000256" key="6">
    <source>
        <dbReference type="ARBA" id="ARBA00022801"/>
    </source>
</evidence>
<keyword evidence="8" id="KW-0175">Coiled coil</keyword>
<dbReference type="CDD" id="cd01647">
    <property type="entry name" value="RT_LTR"/>
    <property type="match status" value="1"/>
</dbReference>
<comment type="caution">
    <text evidence="12">The sequence shown here is derived from an EMBL/GenBank/DDBJ whole genome shotgun (WGS) entry which is preliminary data.</text>
</comment>
<name>A0AAD8SMC8_LOLMU</name>
<sequence length="863" mass="96089">MVGRRCCRGAACIARLRRPRLLLALLSLLGSRVDVAGVLLLVTVLQFAVNPSSAVDASRTAIGRVFVATLGVLSVGWLAMSHCRPARRMLLAGSRVRSRSHPRHESSFPISCFDLSSWINRDPDNWYPEPWSSDLTASAALPPSLPPIVPKHGIMPASTRSRSVSRERQGPGGPITHTASSTDADHAAERARQRAQRDERSVGRRLTKHQAESTAAINSLHDQMSQMTAMMAQMQTSMARLTPAEGDPQHFLHTSKGQSAMPCLGNLVNQETEIEKDNKGPENLENVGSPSDSTISLLLSFPGTQAVALADTGSTNTFMDYKFAIKHNIAMMDTEAKTVVVAGGGKLVSTVTAPNCSFTIQGKPFTATFQILQLQGSDIVLGVNWFKLHNPVTFDFVARTVTLGKQDTCYTFPDHLVPDKHLFISADECSKLLDNGAEGYMLYSPDTPSTITDQPPLELQQLLQQFTDVFSEATVLPPHRAADHTIPLLPGAKPPNIRPYRMSHSQKNTIEAIIKQLLKKGEIQPSSSPFSSPVILVRKKDKSWRLCVDYRGLNDITVKNKFPIPVIEDLLDELHGASIFTKLDLAAGYHQIRMRTEDIPKTAFSTHLGHYEYTVMPFGLSNAPATFQELMNSIFAPYLRKFVLVFFDDILIYSSSMSQHEHHLQLVLNTLRNHELKAKLKVEVTIQEKDHMIKTLQQNLLQAQQRMKKYADANRTERSFEPGEFLYLKMQPYRETSLGLRNALKLSSKWYGPFLILQKIGSVAYRLQLPSDAQLHNVFHVNQLKKHLGPHAVPNPKLSLVTTDGKIKVAPQAVLQRRQIPRSAGNYDVAVPQWLVQWENMSAEEATWEDAAFITATFPKFKP</sequence>
<evidence type="ECO:0000256" key="3">
    <source>
        <dbReference type="ARBA" id="ARBA00022695"/>
    </source>
</evidence>
<dbReference type="InterPro" id="IPR021109">
    <property type="entry name" value="Peptidase_aspartic_dom_sf"/>
</dbReference>
<dbReference type="PROSITE" id="PS50878">
    <property type="entry name" value="RT_POL"/>
    <property type="match status" value="1"/>
</dbReference>
<dbReference type="GO" id="GO:0008233">
    <property type="term" value="F:peptidase activity"/>
    <property type="evidence" value="ECO:0007669"/>
    <property type="project" value="UniProtKB-KW"/>
</dbReference>
<keyword evidence="3" id="KW-0548">Nucleotidyltransferase</keyword>
<keyword evidence="2" id="KW-0808">Transferase</keyword>
<dbReference type="Pfam" id="PF24626">
    <property type="entry name" value="SH3_Tf2-1"/>
    <property type="match status" value="1"/>
</dbReference>
<dbReference type="Gene3D" id="3.30.70.270">
    <property type="match status" value="1"/>
</dbReference>
<keyword evidence="4" id="KW-0540">Nuclease</keyword>
<feature type="compositionally biased region" description="Basic and acidic residues" evidence="9">
    <location>
        <begin position="183"/>
        <end position="202"/>
    </location>
</feature>
<dbReference type="GO" id="GO:0006508">
    <property type="term" value="P:proteolysis"/>
    <property type="evidence" value="ECO:0007669"/>
    <property type="project" value="UniProtKB-KW"/>
</dbReference>
<dbReference type="Pfam" id="PF08284">
    <property type="entry name" value="RVP_2"/>
    <property type="match status" value="1"/>
</dbReference>
<evidence type="ECO:0000259" key="11">
    <source>
        <dbReference type="PROSITE" id="PS50878"/>
    </source>
</evidence>